<dbReference type="InterPro" id="IPR001841">
    <property type="entry name" value="Znf_RING"/>
</dbReference>
<gene>
    <name evidence="7" type="ORF">RJ640_018665</name>
</gene>
<sequence>MTSVSELFYTRRSRFGRNPAELGLSSPLHRNSDHNRGRRARYPHRDHLHSHNFHTHRDRHDLDACCPPSRRSSIPANRSSLPEREFIQLNQASNQYSSLNVINSGNHRSIQNSQRFTNNDRLPGAVLRARERLVERLTGISPPGNRASPGIHPVDFVVGGNTRGGDPEDWEIDISRDWLAGLSLSSDLNTETDRSLGLQETRKRPPGLTQEALDCLHIEVFGIEGDQRAVSTTSEDCSICLESFRKGDELVCLPCGHRFHSCCLDPWIRTCGDCPYCRTRVVVTSYGAIK</sequence>
<evidence type="ECO:0000256" key="5">
    <source>
        <dbReference type="SAM" id="MobiDB-lite"/>
    </source>
</evidence>
<dbReference type="PANTHER" id="PTHR45931:SF3">
    <property type="entry name" value="RING ZINC FINGER-CONTAINING PROTEIN"/>
    <property type="match status" value="1"/>
</dbReference>
<accession>A0AA88RG29</accession>
<proteinExistence type="predicted"/>
<comment type="caution">
    <text evidence="7">The sequence shown here is derived from an EMBL/GenBank/DDBJ whole genome shotgun (WGS) entry which is preliminary data.</text>
</comment>
<feature type="region of interest" description="Disordered" evidence="5">
    <location>
        <begin position="18"/>
        <end position="44"/>
    </location>
</feature>
<dbReference type="GO" id="GO:0005634">
    <property type="term" value="C:nucleus"/>
    <property type="evidence" value="ECO:0007669"/>
    <property type="project" value="TreeGrafter"/>
</dbReference>
<dbReference type="GO" id="GO:0061630">
    <property type="term" value="F:ubiquitin protein ligase activity"/>
    <property type="evidence" value="ECO:0007669"/>
    <property type="project" value="TreeGrafter"/>
</dbReference>
<dbReference type="PANTHER" id="PTHR45931">
    <property type="entry name" value="SI:CH211-59O9.10"/>
    <property type="match status" value="1"/>
</dbReference>
<dbReference type="InterPro" id="IPR051834">
    <property type="entry name" value="RING_finger_E3_ligase"/>
</dbReference>
<dbReference type="SUPFAM" id="SSF57850">
    <property type="entry name" value="RING/U-box"/>
    <property type="match status" value="1"/>
</dbReference>
<dbReference type="Gene3D" id="3.30.40.10">
    <property type="entry name" value="Zinc/RING finger domain, C3HC4 (zinc finger)"/>
    <property type="match status" value="1"/>
</dbReference>
<evidence type="ECO:0000313" key="8">
    <source>
        <dbReference type="Proteomes" id="UP001187471"/>
    </source>
</evidence>
<dbReference type="AlphaFoldDB" id="A0AA88RG29"/>
<dbReference type="InterPro" id="IPR013083">
    <property type="entry name" value="Znf_RING/FYVE/PHD"/>
</dbReference>
<dbReference type="Pfam" id="PF13639">
    <property type="entry name" value="zf-RING_2"/>
    <property type="match status" value="1"/>
</dbReference>
<keyword evidence="2 4" id="KW-0863">Zinc-finger</keyword>
<keyword evidence="3" id="KW-0862">Zinc</keyword>
<name>A0AA88RG29_9ASTE</name>
<reference evidence="7" key="1">
    <citation type="submission" date="2022-12" db="EMBL/GenBank/DDBJ databases">
        <title>Draft genome assemblies for two species of Escallonia (Escalloniales).</title>
        <authorList>
            <person name="Chanderbali A."/>
            <person name="Dervinis C."/>
            <person name="Anghel I."/>
            <person name="Soltis D."/>
            <person name="Soltis P."/>
            <person name="Zapata F."/>
        </authorList>
    </citation>
    <scope>NUCLEOTIDE SEQUENCE</scope>
    <source>
        <strain evidence="7">UCBG92.1500</strain>
        <tissue evidence="7">Leaf</tissue>
    </source>
</reference>
<evidence type="ECO:0000256" key="3">
    <source>
        <dbReference type="ARBA" id="ARBA00022833"/>
    </source>
</evidence>
<evidence type="ECO:0000313" key="7">
    <source>
        <dbReference type="EMBL" id="KAK2974500.1"/>
    </source>
</evidence>
<organism evidence="7 8">
    <name type="scientific">Escallonia rubra</name>
    <dbReference type="NCBI Taxonomy" id="112253"/>
    <lineage>
        <taxon>Eukaryota</taxon>
        <taxon>Viridiplantae</taxon>
        <taxon>Streptophyta</taxon>
        <taxon>Embryophyta</taxon>
        <taxon>Tracheophyta</taxon>
        <taxon>Spermatophyta</taxon>
        <taxon>Magnoliopsida</taxon>
        <taxon>eudicotyledons</taxon>
        <taxon>Gunneridae</taxon>
        <taxon>Pentapetalae</taxon>
        <taxon>asterids</taxon>
        <taxon>campanulids</taxon>
        <taxon>Escalloniales</taxon>
        <taxon>Escalloniaceae</taxon>
        <taxon>Escallonia</taxon>
    </lineage>
</organism>
<dbReference type="GO" id="GO:0008270">
    <property type="term" value="F:zinc ion binding"/>
    <property type="evidence" value="ECO:0007669"/>
    <property type="project" value="UniProtKB-KW"/>
</dbReference>
<evidence type="ECO:0000256" key="4">
    <source>
        <dbReference type="PROSITE-ProRule" id="PRU00175"/>
    </source>
</evidence>
<dbReference type="Proteomes" id="UP001187471">
    <property type="component" value="Unassembled WGS sequence"/>
</dbReference>
<dbReference type="PROSITE" id="PS50089">
    <property type="entry name" value="ZF_RING_2"/>
    <property type="match status" value="1"/>
</dbReference>
<dbReference type="EMBL" id="JAVXUO010002312">
    <property type="protein sequence ID" value="KAK2974500.1"/>
    <property type="molecule type" value="Genomic_DNA"/>
</dbReference>
<feature type="domain" description="RING-type" evidence="6">
    <location>
        <begin position="237"/>
        <end position="278"/>
    </location>
</feature>
<dbReference type="CDD" id="cd16454">
    <property type="entry name" value="RING-H2_PA-TM-RING"/>
    <property type="match status" value="1"/>
</dbReference>
<evidence type="ECO:0000256" key="2">
    <source>
        <dbReference type="ARBA" id="ARBA00022771"/>
    </source>
</evidence>
<evidence type="ECO:0000256" key="1">
    <source>
        <dbReference type="ARBA" id="ARBA00022723"/>
    </source>
</evidence>
<keyword evidence="1" id="KW-0479">Metal-binding</keyword>
<protein>
    <recommendedName>
        <fullName evidence="6">RING-type domain-containing protein</fullName>
    </recommendedName>
</protein>
<keyword evidence="8" id="KW-1185">Reference proteome</keyword>
<dbReference type="GO" id="GO:0006511">
    <property type="term" value="P:ubiquitin-dependent protein catabolic process"/>
    <property type="evidence" value="ECO:0007669"/>
    <property type="project" value="TreeGrafter"/>
</dbReference>
<dbReference type="SMART" id="SM00184">
    <property type="entry name" value="RING"/>
    <property type="match status" value="1"/>
</dbReference>
<evidence type="ECO:0000259" key="6">
    <source>
        <dbReference type="PROSITE" id="PS50089"/>
    </source>
</evidence>